<keyword evidence="4" id="KW-1003">Cell membrane</keyword>
<evidence type="ECO:0000256" key="9">
    <source>
        <dbReference type="ARBA" id="ARBA00023136"/>
    </source>
</evidence>
<organism evidence="12 13">
    <name type="scientific">Acerihabitans arboris</name>
    <dbReference type="NCBI Taxonomy" id="2691583"/>
    <lineage>
        <taxon>Bacteria</taxon>
        <taxon>Pseudomonadati</taxon>
        <taxon>Pseudomonadota</taxon>
        <taxon>Gammaproteobacteria</taxon>
        <taxon>Enterobacterales</taxon>
        <taxon>Pectobacteriaceae</taxon>
        <taxon>Acerihabitans</taxon>
    </lineage>
</organism>
<dbReference type="PANTHER" id="PTHR30614">
    <property type="entry name" value="MEMBRANE COMPONENT OF AMINO ACID ABC TRANSPORTER"/>
    <property type="match status" value="1"/>
</dbReference>
<dbReference type="InterPro" id="IPR043429">
    <property type="entry name" value="ArtM/GltK/GlnP/TcyL/YhdX-like"/>
</dbReference>
<feature type="transmembrane region" description="Helical" evidence="10">
    <location>
        <begin position="57"/>
        <end position="81"/>
    </location>
</feature>
<dbReference type="EMBL" id="WUBS01000002">
    <property type="protein sequence ID" value="NDL61851.1"/>
    <property type="molecule type" value="Genomic_DNA"/>
</dbReference>
<comment type="caution">
    <text evidence="12">The sequence shown here is derived from an EMBL/GenBank/DDBJ whole genome shotgun (WGS) entry which is preliminary data.</text>
</comment>
<evidence type="ECO:0000256" key="3">
    <source>
        <dbReference type="ARBA" id="ARBA00022448"/>
    </source>
</evidence>
<protein>
    <submittedName>
        <fullName evidence="12">ABC transporter permease subunit</fullName>
    </submittedName>
</protein>
<reference evidence="12 13" key="2">
    <citation type="submission" date="2020-02" db="EMBL/GenBank/DDBJ databases">
        <title>The new genus of Enterobacteriales.</title>
        <authorList>
            <person name="Kim I.S."/>
        </authorList>
    </citation>
    <scope>NUCLEOTIDE SEQUENCE [LARGE SCALE GENOMIC DNA]</scope>
    <source>
        <strain evidence="12 13">SAP-6</strain>
    </source>
</reference>
<accession>A0A845SGU3</accession>
<evidence type="ECO:0000256" key="8">
    <source>
        <dbReference type="ARBA" id="ARBA00022989"/>
    </source>
</evidence>
<dbReference type="InterPro" id="IPR010065">
    <property type="entry name" value="AA_ABC_transptr_permease_3TM"/>
</dbReference>
<keyword evidence="13" id="KW-1185">Reference proteome</keyword>
<feature type="transmembrane region" description="Helical" evidence="10">
    <location>
        <begin position="182"/>
        <end position="202"/>
    </location>
</feature>
<keyword evidence="5" id="KW-0997">Cell inner membrane</keyword>
<comment type="subcellular location">
    <subcellularLocation>
        <location evidence="1">Cell inner membrane</location>
        <topology evidence="1">Multi-pass membrane protein</topology>
    </subcellularLocation>
    <subcellularLocation>
        <location evidence="10">Cell membrane</location>
        <topology evidence="10">Multi-pass membrane protein</topology>
    </subcellularLocation>
</comment>
<dbReference type="PROSITE" id="PS50928">
    <property type="entry name" value="ABC_TM1"/>
    <property type="match status" value="1"/>
</dbReference>
<dbReference type="InterPro" id="IPR000515">
    <property type="entry name" value="MetI-like"/>
</dbReference>
<dbReference type="AlphaFoldDB" id="A0A845SGU3"/>
<keyword evidence="9 10" id="KW-0472">Membrane</keyword>
<keyword evidence="7" id="KW-0029">Amino-acid transport</keyword>
<dbReference type="GO" id="GO:0022857">
    <property type="term" value="F:transmembrane transporter activity"/>
    <property type="evidence" value="ECO:0007669"/>
    <property type="project" value="InterPro"/>
</dbReference>
<evidence type="ECO:0000259" key="11">
    <source>
        <dbReference type="PROSITE" id="PS50928"/>
    </source>
</evidence>
<dbReference type="NCBIfam" id="TIGR01726">
    <property type="entry name" value="HEQRo_perm_3TM"/>
    <property type="match status" value="1"/>
</dbReference>
<dbReference type="Pfam" id="PF00528">
    <property type="entry name" value="BPD_transp_1"/>
    <property type="match status" value="1"/>
</dbReference>
<evidence type="ECO:0000313" key="13">
    <source>
        <dbReference type="Proteomes" id="UP000461443"/>
    </source>
</evidence>
<feature type="domain" description="ABC transmembrane type-1" evidence="11">
    <location>
        <begin position="23"/>
        <end position="234"/>
    </location>
</feature>
<dbReference type="GO" id="GO:0006865">
    <property type="term" value="P:amino acid transport"/>
    <property type="evidence" value="ECO:0007669"/>
    <property type="project" value="UniProtKB-KW"/>
</dbReference>
<evidence type="ECO:0000256" key="6">
    <source>
        <dbReference type="ARBA" id="ARBA00022692"/>
    </source>
</evidence>
<evidence type="ECO:0000256" key="5">
    <source>
        <dbReference type="ARBA" id="ARBA00022519"/>
    </source>
</evidence>
<keyword evidence="6 10" id="KW-0812">Transmembrane</keyword>
<dbReference type="CDD" id="cd06261">
    <property type="entry name" value="TM_PBP2"/>
    <property type="match status" value="1"/>
</dbReference>
<evidence type="ECO:0000256" key="4">
    <source>
        <dbReference type="ARBA" id="ARBA00022475"/>
    </source>
</evidence>
<evidence type="ECO:0000256" key="1">
    <source>
        <dbReference type="ARBA" id="ARBA00004429"/>
    </source>
</evidence>
<dbReference type="RefSeq" id="WP_162364527.1">
    <property type="nucleotide sequence ID" value="NZ_WUBS01000002.1"/>
</dbReference>
<feature type="transmembrane region" description="Helical" evidence="10">
    <location>
        <begin position="109"/>
        <end position="130"/>
    </location>
</feature>
<gene>
    <name evidence="12" type="ORF">GRH90_03620</name>
</gene>
<keyword evidence="8 10" id="KW-1133">Transmembrane helix</keyword>
<dbReference type="Gene3D" id="1.10.3720.10">
    <property type="entry name" value="MetI-like"/>
    <property type="match status" value="1"/>
</dbReference>
<sequence>MAWHLDWAGVLTGQPWQWILSGLAATLYVTLLASLLATLIALLMLGLRLAPGRAGHALVAAYVAVFRNTPLLVQLLFWYFAAWSALPQRLRFYIGDMHPWSVLPGNVPWLAPEFLCACWGLALFCAAFLIEEVQAGLNSVPAGQKEAALSQGFSQGQMLRHVLLPQGLLNAWQPLVGQYLNLMKLSSLASGISFAELTYQVGHVESYNAHALEGFAVGTALYLLLGVAMGSLLMLSGPKRRGGRQRLVAAVDAATQPAVRGKGVRHDL</sequence>
<proteinExistence type="inferred from homology"/>
<reference evidence="12 13" key="1">
    <citation type="submission" date="2019-12" db="EMBL/GenBank/DDBJ databases">
        <authorList>
            <person name="Lee S.D."/>
        </authorList>
    </citation>
    <scope>NUCLEOTIDE SEQUENCE [LARGE SCALE GENOMIC DNA]</scope>
    <source>
        <strain evidence="12 13">SAP-6</strain>
    </source>
</reference>
<comment type="similarity">
    <text evidence="2">Belongs to the binding-protein-dependent transport system permease family. HisMQ subfamily.</text>
</comment>
<dbReference type="GO" id="GO:0043190">
    <property type="term" value="C:ATP-binding cassette (ABC) transporter complex"/>
    <property type="evidence" value="ECO:0007669"/>
    <property type="project" value="InterPro"/>
</dbReference>
<feature type="transmembrane region" description="Helical" evidence="10">
    <location>
        <begin position="214"/>
        <end position="235"/>
    </location>
</feature>
<dbReference type="Proteomes" id="UP000461443">
    <property type="component" value="Unassembled WGS sequence"/>
</dbReference>
<feature type="transmembrane region" description="Helical" evidence="10">
    <location>
        <begin position="20"/>
        <end position="45"/>
    </location>
</feature>
<evidence type="ECO:0000256" key="7">
    <source>
        <dbReference type="ARBA" id="ARBA00022970"/>
    </source>
</evidence>
<evidence type="ECO:0000256" key="10">
    <source>
        <dbReference type="RuleBase" id="RU363032"/>
    </source>
</evidence>
<dbReference type="SUPFAM" id="SSF161098">
    <property type="entry name" value="MetI-like"/>
    <property type="match status" value="1"/>
</dbReference>
<dbReference type="PANTHER" id="PTHR30614:SF47">
    <property type="entry name" value="ABC TRANSPORTER PERMEASE"/>
    <property type="match status" value="1"/>
</dbReference>
<evidence type="ECO:0000313" key="12">
    <source>
        <dbReference type="EMBL" id="NDL61851.1"/>
    </source>
</evidence>
<dbReference type="InterPro" id="IPR035906">
    <property type="entry name" value="MetI-like_sf"/>
</dbReference>
<evidence type="ECO:0000256" key="2">
    <source>
        <dbReference type="ARBA" id="ARBA00010072"/>
    </source>
</evidence>
<keyword evidence="3 10" id="KW-0813">Transport</keyword>
<name>A0A845SGU3_9GAMM</name>